<dbReference type="InterPro" id="IPR013424">
    <property type="entry name" value="Ice-binding_C"/>
</dbReference>
<dbReference type="RefSeq" id="WP_379737137.1">
    <property type="nucleotide sequence ID" value="NZ_JBHRVV010000001.1"/>
</dbReference>
<protein>
    <submittedName>
        <fullName evidence="3">PEP-CTERM sorting domain-containing protein</fullName>
    </submittedName>
</protein>
<feature type="signal peptide" evidence="1">
    <location>
        <begin position="1"/>
        <end position="21"/>
    </location>
</feature>
<accession>A0ABV7PRW0</accession>
<dbReference type="SUPFAM" id="SSF49785">
    <property type="entry name" value="Galactose-binding domain-like"/>
    <property type="match status" value="1"/>
</dbReference>
<evidence type="ECO:0000259" key="2">
    <source>
        <dbReference type="Pfam" id="PF07589"/>
    </source>
</evidence>
<dbReference type="InterPro" id="IPR008979">
    <property type="entry name" value="Galactose-bd-like_sf"/>
</dbReference>
<sequence>MKKILFVLFTAAAMLAGSANAVTVRGWGTGALVGHDLTDPEDDGNRDAYVNYNAVFRSSVEPYFAAEGAFNVFDNFVGVGADKWCCDLNGWVEADFGSTRYQLTSFTAASANDVPGRDSDKWQILGSNDGINYSVIFSYDREGVSPWGQRYQVNEYTAGVDYALPAAYSIFRYQTFSVVNSNTHQLAELEFFGKEYVEPAVDVPEPGSIALLGLGLLAAAGVVRRKRA</sequence>
<dbReference type="Pfam" id="PF07589">
    <property type="entry name" value="PEP-CTERM"/>
    <property type="match status" value="1"/>
</dbReference>
<evidence type="ECO:0000313" key="4">
    <source>
        <dbReference type="Proteomes" id="UP001595665"/>
    </source>
</evidence>
<dbReference type="Gene3D" id="2.60.120.260">
    <property type="entry name" value="Galactose-binding domain-like"/>
    <property type="match status" value="1"/>
</dbReference>
<dbReference type="NCBIfam" id="TIGR02595">
    <property type="entry name" value="PEP_CTERM"/>
    <property type="match status" value="1"/>
</dbReference>
<proteinExistence type="predicted"/>
<feature type="chain" id="PRO_5046044970" evidence="1">
    <location>
        <begin position="22"/>
        <end position="228"/>
    </location>
</feature>
<evidence type="ECO:0000313" key="3">
    <source>
        <dbReference type="EMBL" id="MFC3460694.1"/>
    </source>
</evidence>
<comment type="caution">
    <text evidence="3">The sequence shown here is derived from an EMBL/GenBank/DDBJ whole genome shotgun (WGS) entry which is preliminary data.</text>
</comment>
<name>A0ABV7PRW0_9BURK</name>
<feature type="domain" description="Ice-binding protein C-terminal" evidence="2">
    <location>
        <begin position="202"/>
        <end position="225"/>
    </location>
</feature>
<organism evidence="3 4">
    <name type="scientific">Massilia haematophila</name>
    <dbReference type="NCBI Taxonomy" id="457923"/>
    <lineage>
        <taxon>Bacteria</taxon>
        <taxon>Pseudomonadati</taxon>
        <taxon>Pseudomonadota</taxon>
        <taxon>Betaproteobacteria</taxon>
        <taxon>Burkholderiales</taxon>
        <taxon>Oxalobacteraceae</taxon>
        <taxon>Telluria group</taxon>
        <taxon>Massilia</taxon>
    </lineage>
</organism>
<dbReference type="EMBL" id="JBHRVV010000001">
    <property type="protein sequence ID" value="MFC3460694.1"/>
    <property type="molecule type" value="Genomic_DNA"/>
</dbReference>
<gene>
    <name evidence="3" type="ORF">ACFOPH_20945</name>
</gene>
<dbReference type="Proteomes" id="UP001595665">
    <property type="component" value="Unassembled WGS sequence"/>
</dbReference>
<evidence type="ECO:0000256" key="1">
    <source>
        <dbReference type="SAM" id="SignalP"/>
    </source>
</evidence>
<keyword evidence="4" id="KW-1185">Reference proteome</keyword>
<reference evidence="4" key="1">
    <citation type="journal article" date="2019" name="Int. J. Syst. Evol. Microbiol.">
        <title>The Global Catalogue of Microorganisms (GCM) 10K type strain sequencing project: providing services to taxonomists for standard genome sequencing and annotation.</title>
        <authorList>
            <consortium name="The Broad Institute Genomics Platform"/>
            <consortium name="The Broad Institute Genome Sequencing Center for Infectious Disease"/>
            <person name="Wu L."/>
            <person name="Ma J."/>
        </authorList>
    </citation>
    <scope>NUCLEOTIDE SEQUENCE [LARGE SCALE GENOMIC DNA]</scope>
    <source>
        <strain evidence="4">CCM 7480</strain>
    </source>
</reference>
<keyword evidence="1" id="KW-0732">Signal</keyword>